<evidence type="ECO:0000259" key="6">
    <source>
        <dbReference type="PROSITE" id="PS50026"/>
    </source>
</evidence>
<evidence type="ECO:0000256" key="4">
    <source>
        <dbReference type="SAM" id="Phobius"/>
    </source>
</evidence>
<feature type="compositionally biased region" description="Acidic residues" evidence="3">
    <location>
        <begin position="250"/>
        <end position="264"/>
    </location>
</feature>
<evidence type="ECO:0000256" key="1">
    <source>
        <dbReference type="ARBA" id="ARBA00023157"/>
    </source>
</evidence>
<dbReference type="PANTHER" id="PTHR15036:SF94">
    <property type="entry name" value="INTESTINAL NEUREXIN-LIKE"/>
    <property type="match status" value="1"/>
</dbReference>
<evidence type="ECO:0000313" key="8">
    <source>
        <dbReference type="WBParaSite" id="ACRNAN_Path_888.g3418.t3"/>
    </source>
</evidence>
<keyword evidence="4" id="KW-0472">Membrane</keyword>
<feature type="disulfide bond" evidence="2">
    <location>
        <begin position="333"/>
        <end position="350"/>
    </location>
</feature>
<feature type="disulfide bond" evidence="2">
    <location>
        <begin position="733"/>
        <end position="750"/>
    </location>
</feature>
<feature type="compositionally biased region" description="Basic and acidic residues" evidence="3">
    <location>
        <begin position="1431"/>
        <end position="1454"/>
    </location>
</feature>
<dbReference type="SUPFAM" id="SSF49899">
    <property type="entry name" value="Concanavalin A-like lectins/glucanases"/>
    <property type="match status" value="3"/>
</dbReference>
<reference evidence="8" key="1">
    <citation type="submission" date="2022-11" db="UniProtKB">
        <authorList>
            <consortium name="WormBaseParasite"/>
        </authorList>
    </citation>
    <scope>IDENTIFICATION</scope>
</reference>
<dbReference type="SUPFAM" id="SSF57196">
    <property type="entry name" value="EGF/Laminin"/>
    <property type="match status" value="1"/>
</dbReference>
<feature type="domain" description="Laminin G" evidence="5">
    <location>
        <begin position="562"/>
        <end position="724"/>
    </location>
</feature>
<dbReference type="SMART" id="SM00181">
    <property type="entry name" value="EGF"/>
    <property type="match status" value="3"/>
</dbReference>
<feature type="domain" description="EGF-like" evidence="6">
    <location>
        <begin position="321"/>
        <end position="362"/>
    </location>
</feature>
<accession>A0A914CEF1</accession>
<feature type="region of interest" description="Disordered" evidence="3">
    <location>
        <begin position="1372"/>
        <end position="1411"/>
    </location>
</feature>
<feature type="compositionally biased region" description="Low complexity" evidence="3">
    <location>
        <begin position="1494"/>
        <end position="1503"/>
    </location>
</feature>
<feature type="compositionally biased region" description="Basic and acidic residues" evidence="3">
    <location>
        <begin position="265"/>
        <end position="288"/>
    </location>
</feature>
<dbReference type="CDD" id="cd00110">
    <property type="entry name" value="LamG"/>
    <property type="match status" value="2"/>
</dbReference>
<dbReference type="Gene3D" id="2.60.120.200">
    <property type="match status" value="2"/>
</dbReference>
<evidence type="ECO:0000256" key="3">
    <source>
        <dbReference type="SAM" id="MobiDB-lite"/>
    </source>
</evidence>
<keyword evidence="2" id="KW-0245">EGF-like domain</keyword>
<dbReference type="SMART" id="SM00282">
    <property type="entry name" value="LamG"/>
    <property type="match status" value="3"/>
</dbReference>
<feature type="disulfide bond" evidence="2">
    <location>
        <begin position="352"/>
        <end position="361"/>
    </location>
</feature>
<dbReference type="GO" id="GO:0016020">
    <property type="term" value="C:membrane"/>
    <property type="evidence" value="ECO:0007669"/>
    <property type="project" value="UniProtKB-SubCell"/>
</dbReference>
<dbReference type="InterPro" id="IPR001791">
    <property type="entry name" value="Laminin_G"/>
</dbReference>
<dbReference type="InterPro" id="IPR000742">
    <property type="entry name" value="EGF"/>
</dbReference>
<dbReference type="WBParaSite" id="ACRNAN_Path_888.g3418.t3">
    <property type="protein sequence ID" value="ACRNAN_Path_888.g3418.t3"/>
    <property type="gene ID" value="ACRNAN_Path_888.g3418"/>
</dbReference>
<keyword evidence="4" id="KW-1133">Transmembrane helix</keyword>
<comment type="caution">
    <text evidence="2">Lacks conserved residue(s) required for the propagation of feature annotation.</text>
</comment>
<dbReference type="PROSITE" id="PS50026">
    <property type="entry name" value="EGF_3"/>
    <property type="match status" value="2"/>
</dbReference>
<feature type="domain" description="Laminin G" evidence="5">
    <location>
        <begin position="36"/>
        <end position="208"/>
    </location>
</feature>
<feature type="domain" description="EGF-like" evidence="6">
    <location>
        <begin position="725"/>
        <end position="764"/>
    </location>
</feature>
<dbReference type="PANTHER" id="PTHR15036">
    <property type="entry name" value="PIKACHURIN-LIKE PROTEIN"/>
    <property type="match status" value="1"/>
</dbReference>
<feature type="transmembrane region" description="Helical" evidence="4">
    <location>
        <begin position="1299"/>
        <end position="1322"/>
    </location>
</feature>
<dbReference type="PROSITE" id="PS50025">
    <property type="entry name" value="LAM_G_DOMAIN"/>
    <property type="match status" value="3"/>
</dbReference>
<dbReference type="InterPro" id="IPR050372">
    <property type="entry name" value="Neurexin-related_CASP"/>
</dbReference>
<dbReference type="PROSITE" id="PS01186">
    <property type="entry name" value="EGF_2"/>
    <property type="match status" value="1"/>
</dbReference>
<feature type="region of interest" description="Disordered" evidence="3">
    <location>
        <begin position="1429"/>
        <end position="1511"/>
    </location>
</feature>
<keyword evidence="1 2" id="KW-1015">Disulfide bond</keyword>
<dbReference type="PROSITE" id="PS00022">
    <property type="entry name" value="EGF_1"/>
    <property type="match status" value="1"/>
</dbReference>
<keyword evidence="7" id="KW-1185">Reference proteome</keyword>
<proteinExistence type="predicted"/>
<evidence type="ECO:0000259" key="5">
    <source>
        <dbReference type="PROSITE" id="PS50025"/>
    </source>
</evidence>
<evidence type="ECO:0000313" key="7">
    <source>
        <dbReference type="Proteomes" id="UP000887540"/>
    </source>
</evidence>
<organism evidence="7 8">
    <name type="scientific">Acrobeloides nanus</name>
    <dbReference type="NCBI Taxonomy" id="290746"/>
    <lineage>
        <taxon>Eukaryota</taxon>
        <taxon>Metazoa</taxon>
        <taxon>Ecdysozoa</taxon>
        <taxon>Nematoda</taxon>
        <taxon>Chromadorea</taxon>
        <taxon>Rhabditida</taxon>
        <taxon>Tylenchina</taxon>
        <taxon>Cephalobomorpha</taxon>
        <taxon>Cephaloboidea</taxon>
        <taxon>Cephalobidae</taxon>
        <taxon>Acrobeloides</taxon>
    </lineage>
</organism>
<feature type="domain" description="Laminin G" evidence="5">
    <location>
        <begin position="772"/>
        <end position="991"/>
    </location>
</feature>
<evidence type="ECO:0000256" key="2">
    <source>
        <dbReference type="PROSITE-ProRule" id="PRU00076"/>
    </source>
</evidence>
<dbReference type="InterPro" id="IPR013320">
    <property type="entry name" value="ConA-like_dom_sf"/>
</dbReference>
<feature type="region of interest" description="Disordered" evidence="3">
    <location>
        <begin position="223"/>
        <end position="323"/>
    </location>
</feature>
<name>A0A914CEF1_9BILA</name>
<sequence length="1511" mass="168830">MRLKFWRLIWVFTSFLAVSYGFIAGSGVSVNLDQLTRRVELKPQTWIRAGAHPDGRNAPPDQLQIPVTLKTQSTNGRLLTIYGRELNDVVFTLAIKVEDGFIAFNLIDEKGANIASGRGEKVNDNLRHDFVIRIDGKERLVGISGNISTLIHAQEKIIDAGTDVEVKIVVGHEGEEDSILGCISLLSLALGNDIDILAASPENEFETCEIETKEQVLAPIGEGTEVKPENPPDNIFQPPDNEQEPVKEKEDDDNENISEEEQEDSKEADQVPNEKDEPIIEIEPKDPLPENNTISLKTQEEDGPKIGTGVLGGGKKPDPNQELNCRPEDRTMCQNYKSCTRKLNETDFKCACKDGFAGRFCQFSTFPRSCYDAIKFLGEKEDGVYEIDLDGSGPMEPTFVECTTNGTTIVSHNMPTHTQVRSPTDTSSKYFPVLYKLFSEDQLKALIKQSESCEQYVKYECEGAPLRFPENKTFFVTPNHKNVRQIGNLDQACPCNEYGCNQRKACQCDASGVGQKTDEGSLKNENAGVIKIYTRKYDKTGTAYMTLGPLVCNGEAGHAPSQAVTFKHPSAKIQITESFGWTRFEFEFRTNQAEVSSLLAAVASSGYGLNVGLTTGHRVVLNLRNSANHATSELTVSIMSQSKLSDLKWHRITVEILKGDVRLTVDKLNAFEKFDHTFPETRFSFGATENSENGFVGCLRNFIVGDRLVNLIQYLSHDKTHQGCTNLCEKHLCEQGSRCIEHFEDGTTTCECKNKFIHSGERCEQNVNKDTEVSFHNSFKGFLKYKTDDLTSNPLTSNIIFSARTDQKRALFVYAHDQNDNFVQVHLADEYRIVLTLNNKTEVKHCTVYSQGGKEFSDMRWLQIVVERSDERTTLTVDDEMCEIAGKIFLAEDNIEDAVDVSTMGKDDILPPKAAGPVVAQPYQILFVGGVPRAQIGNKNGRRKRERPAYYITDIPSILGCMRGFMLGTSLLDLRYGGTRPSDATDVRVGCENDCDSIVCNNGGHCTVQWHNYDPSIKELTGCDCSKTSYYGSNCLKDAGVMFSGVSAIFFNMSEPRRFVLHESDEQTFQFAFAPTLGNHQLQRLATIYFDDNRQFQVTLNRNDSINVAIVNPNNDSAKVWTFAGNFSDGYRHFFQSTFTQQDPILILVDSEKKYLDDDIRLHLGDARAFYFGGLPVQVNEGPKRVKFPETTINHSVINRYRGCMSNIDIDFHRNDAVHFRPLIDYADTSREYYKSVVNEPQTAENLHKGDCPGFRFPGALPTQQRNVQFPLWGAPFGPVDYVDDTVDASPSSGGGSSWWIWLIIALLLLLIVAILVILCVWKPCRKNEDSNANNRRPDIHVGPKYPEQHIPLNPGLPNVPIGNGAGIQDDYTLPPPNKPLYSDVASGRIEGHPTEPPPNYEGPRSNKGSILSSDTIYYSAKDYFEDDFDPIDKESQYGEGYGEEKPEINDENTRNMSGVTIRPMSSFGKADRTAPPRSPLNRSPPVHGEPKTLKPIITPKPKSLYTTSSD</sequence>
<dbReference type="Gene3D" id="2.60.120.1000">
    <property type="match status" value="1"/>
</dbReference>
<protein>
    <submittedName>
        <fullName evidence="8">Uncharacterized protein</fullName>
    </submittedName>
</protein>
<dbReference type="Proteomes" id="UP000887540">
    <property type="component" value="Unplaced"/>
</dbReference>
<keyword evidence="4" id="KW-0812">Transmembrane</keyword>
<dbReference type="Pfam" id="PF02210">
    <property type="entry name" value="Laminin_G_2"/>
    <property type="match status" value="2"/>
</dbReference>